<dbReference type="PANTHER" id="PTHR40056:SF1">
    <property type="entry name" value="DUF1836 DOMAIN-CONTAINING PROTEIN"/>
    <property type="match status" value="1"/>
</dbReference>
<name>A0A7X2THA5_9FIRM</name>
<reference evidence="1 2" key="1">
    <citation type="submission" date="2019-08" db="EMBL/GenBank/DDBJ databases">
        <title>In-depth cultivation of the pig gut microbiome towards novel bacterial diversity and tailored functional studies.</title>
        <authorList>
            <person name="Wylensek D."/>
            <person name="Hitch T.C.A."/>
            <person name="Clavel T."/>
        </authorList>
    </citation>
    <scope>NUCLEOTIDE SEQUENCE [LARGE SCALE GENOMIC DNA]</scope>
    <source>
        <strain evidence="1 2">Oil+RF-744-GAM-WT-6</strain>
    </source>
</reference>
<keyword evidence="2" id="KW-1185">Reference proteome</keyword>
<dbReference type="AlphaFoldDB" id="A0A7X2THA5"/>
<comment type="caution">
    <text evidence="1">The sequence shown here is derived from an EMBL/GenBank/DDBJ whole genome shotgun (WGS) entry which is preliminary data.</text>
</comment>
<dbReference type="RefSeq" id="WP_154505577.1">
    <property type="nucleotide sequence ID" value="NZ_VUMN01000029.1"/>
</dbReference>
<evidence type="ECO:0000313" key="2">
    <source>
        <dbReference type="Proteomes" id="UP000461880"/>
    </source>
</evidence>
<dbReference type="Proteomes" id="UP000461880">
    <property type="component" value="Unassembled WGS sequence"/>
</dbReference>
<dbReference type="InterPro" id="IPR014975">
    <property type="entry name" value="DUF1836"/>
</dbReference>
<dbReference type="EMBL" id="VUMN01000029">
    <property type="protein sequence ID" value="MSS59361.1"/>
    <property type="molecule type" value="Genomic_DNA"/>
</dbReference>
<accession>A0A7X2THA5</accession>
<organism evidence="1 2">
    <name type="scientific">Stecheria intestinalis</name>
    <dbReference type="NCBI Taxonomy" id="2606630"/>
    <lineage>
        <taxon>Bacteria</taxon>
        <taxon>Bacillati</taxon>
        <taxon>Bacillota</taxon>
        <taxon>Erysipelotrichia</taxon>
        <taxon>Erysipelotrichales</taxon>
        <taxon>Erysipelotrichaceae</taxon>
        <taxon>Stecheria</taxon>
    </lineage>
</organism>
<dbReference type="PANTHER" id="PTHR40056">
    <property type="entry name" value="HYPOTHETICAL CYTOSOLIC PROTEIN"/>
    <property type="match status" value="1"/>
</dbReference>
<evidence type="ECO:0000313" key="1">
    <source>
        <dbReference type="EMBL" id="MSS59361.1"/>
    </source>
</evidence>
<protein>
    <submittedName>
        <fullName evidence="1">DUF1836 domain-containing protein</fullName>
    </submittedName>
</protein>
<dbReference type="Pfam" id="PF08876">
    <property type="entry name" value="DUF1836"/>
    <property type="match status" value="1"/>
</dbReference>
<sequence>MEKQDLNQFNLPEYREIPDVGLYLDQVVKYLNGYLDPYPELPVTGSMISNYVKLKLVPKAMKKAYSRDQIAMFFFIALAKQVLSIDEIREALAISAEYCNTENAYTRFREELLEVLAGTEEPVSSSHEERQLLHLTVLSIGHKMELSQWFAKRKEKVL</sequence>
<proteinExistence type="predicted"/>
<gene>
    <name evidence="1" type="ORF">FYJ51_10700</name>
</gene>